<accession>A0A559KCJ2</accession>
<organism evidence="1 2">
    <name type="scientific">Paenibacillus cremeus</name>
    <dbReference type="NCBI Taxonomy" id="2163881"/>
    <lineage>
        <taxon>Bacteria</taxon>
        <taxon>Bacillati</taxon>
        <taxon>Bacillota</taxon>
        <taxon>Bacilli</taxon>
        <taxon>Bacillales</taxon>
        <taxon>Paenibacillaceae</taxon>
        <taxon>Paenibacillus</taxon>
    </lineage>
</organism>
<dbReference type="AlphaFoldDB" id="A0A559KCJ2"/>
<name>A0A559KCJ2_9BACL</name>
<dbReference type="OrthoDB" id="9989377at2"/>
<reference evidence="1 2" key="1">
    <citation type="submission" date="2019-07" db="EMBL/GenBank/DDBJ databases">
        <authorList>
            <person name="Kim J."/>
        </authorList>
    </citation>
    <scope>NUCLEOTIDE SEQUENCE [LARGE SCALE GENOMIC DNA]</scope>
    <source>
        <strain evidence="1 2">JC52</strain>
    </source>
</reference>
<gene>
    <name evidence="1" type="ORF">FPZ49_10785</name>
</gene>
<protein>
    <submittedName>
        <fullName evidence="1">Uncharacterized protein</fullName>
    </submittedName>
</protein>
<dbReference type="RefSeq" id="WP_144846367.1">
    <property type="nucleotide sequence ID" value="NZ_VNJI01000011.1"/>
</dbReference>
<keyword evidence="2" id="KW-1185">Reference proteome</keyword>
<comment type="caution">
    <text evidence="1">The sequence shown here is derived from an EMBL/GenBank/DDBJ whole genome shotgun (WGS) entry which is preliminary data.</text>
</comment>
<proteinExistence type="predicted"/>
<sequence>MDKEKESRIKEIEKLLHENKEVIFQDERALHEFRELFKKLQGEKNEVIPIEPLLSGLDTARTLRRGQRAIGVNGIYHNYIIKKDEYGDVLWDNGEIVGLSRFFIESQWKLLR</sequence>
<evidence type="ECO:0000313" key="1">
    <source>
        <dbReference type="EMBL" id="TVY09850.1"/>
    </source>
</evidence>
<dbReference type="Proteomes" id="UP000317036">
    <property type="component" value="Unassembled WGS sequence"/>
</dbReference>
<evidence type="ECO:0000313" key="2">
    <source>
        <dbReference type="Proteomes" id="UP000317036"/>
    </source>
</evidence>
<dbReference type="EMBL" id="VNJI01000011">
    <property type="protein sequence ID" value="TVY09850.1"/>
    <property type="molecule type" value="Genomic_DNA"/>
</dbReference>